<keyword evidence="1" id="KW-0812">Transmembrane</keyword>
<dbReference type="AlphaFoldDB" id="A0A929G349"/>
<accession>A0A929G349</accession>
<name>A0A929G349_9PSEU</name>
<gene>
    <name evidence="2" type="ORF">IQ251_18895</name>
</gene>
<evidence type="ECO:0000313" key="3">
    <source>
        <dbReference type="Proteomes" id="UP000598360"/>
    </source>
</evidence>
<keyword evidence="3" id="KW-1185">Reference proteome</keyword>
<dbReference type="RefSeq" id="WP_193930310.1">
    <property type="nucleotide sequence ID" value="NZ_JADEYC010000045.1"/>
</dbReference>
<feature type="transmembrane region" description="Helical" evidence="1">
    <location>
        <begin position="24"/>
        <end position="41"/>
    </location>
</feature>
<organism evidence="2 3">
    <name type="scientific">Saccharopolyspora montiporae</name>
    <dbReference type="NCBI Taxonomy" id="2781240"/>
    <lineage>
        <taxon>Bacteria</taxon>
        <taxon>Bacillati</taxon>
        <taxon>Actinomycetota</taxon>
        <taxon>Actinomycetes</taxon>
        <taxon>Pseudonocardiales</taxon>
        <taxon>Pseudonocardiaceae</taxon>
        <taxon>Saccharopolyspora</taxon>
    </lineage>
</organism>
<dbReference type="Proteomes" id="UP000598360">
    <property type="component" value="Unassembled WGS sequence"/>
</dbReference>
<comment type="caution">
    <text evidence="2">The sequence shown here is derived from an EMBL/GenBank/DDBJ whole genome shotgun (WGS) entry which is preliminary data.</text>
</comment>
<evidence type="ECO:0000256" key="1">
    <source>
        <dbReference type="SAM" id="Phobius"/>
    </source>
</evidence>
<evidence type="ECO:0000313" key="2">
    <source>
        <dbReference type="EMBL" id="MBE9376523.1"/>
    </source>
</evidence>
<proteinExistence type="predicted"/>
<feature type="transmembrane region" description="Helical" evidence="1">
    <location>
        <begin position="47"/>
        <end position="65"/>
    </location>
</feature>
<dbReference type="EMBL" id="JADEYC010000045">
    <property type="protein sequence ID" value="MBE9376523.1"/>
    <property type="molecule type" value="Genomic_DNA"/>
</dbReference>
<protein>
    <submittedName>
        <fullName evidence="2">Uncharacterized protein</fullName>
    </submittedName>
</protein>
<reference evidence="2" key="1">
    <citation type="submission" date="2020-10" db="EMBL/GenBank/DDBJ databases">
        <title>Diversity and distribution of actinomycetes associated with coral in the coast of Hainan.</title>
        <authorList>
            <person name="Li F."/>
        </authorList>
    </citation>
    <scope>NUCLEOTIDE SEQUENCE</scope>
    <source>
        <strain evidence="2">HNM0983</strain>
    </source>
</reference>
<keyword evidence="1" id="KW-1133">Transmembrane helix</keyword>
<sequence length="102" mass="11207">MPAEPGPVLRGLPEQRRRRRMHEGLSLAVIVLVLMNLLGMYLPDDAWRTAVVLVAGAGMLIVVPLQLREFRRARAAGALPPQVPSDVRGVTRFSGIRAVFGR</sequence>
<keyword evidence="1" id="KW-0472">Membrane</keyword>